<dbReference type="OrthoDB" id="9774769at2"/>
<dbReference type="AlphaFoldDB" id="A0A5S3WQ50"/>
<keyword evidence="6" id="KW-0653">Protein transport</keyword>
<evidence type="ECO:0000256" key="10">
    <source>
        <dbReference type="SAM" id="Phobius"/>
    </source>
</evidence>
<keyword evidence="3" id="KW-0813">Transport</keyword>
<evidence type="ECO:0000256" key="6">
    <source>
        <dbReference type="ARBA" id="ARBA00022927"/>
    </source>
</evidence>
<dbReference type="SUPFAM" id="SSF82866">
    <property type="entry name" value="Multidrug efflux transporter AcrB transmembrane domain"/>
    <property type="match status" value="1"/>
</dbReference>
<evidence type="ECO:0000256" key="4">
    <source>
        <dbReference type="ARBA" id="ARBA00022475"/>
    </source>
</evidence>
<feature type="transmembrane region" description="Helical" evidence="10">
    <location>
        <begin position="12"/>
        <end position="32"/>
    </location>
</feature>
<comment type="subcellular location">
    <subcellularLocation>
        <location evidence="1">Cell membrane</location>
        <topology evidence="1">Multi-pass membrane protein</topology>
    </subcellularLocation>
</comment>
<dbReference type="GO" id="GO:0005886">
    <property type="term" value="C:plasma membrane"/>
    <property type="evidence" value="ECO:0007669"/>
    <property type="project" value="UniProtKB-SubCell"/>
</dbReference>
<dbReference type="RefSeq" id="WP_138550173.1">
    <property type="nucleotide sequence ID" value="NZ_PNCH01000010.1"/>
</dbReference>
<dbReference type="EMBL" id="PNCI01000015">
    <property type="protein sequence ID" value="TMP30093.1"/>
    <property type="molecule type" value="Genomic_DNA"/>
</dbReference>
<dbReference type="GO" id="GO:0006886">
    <property type="term" value="P:intracellular protein transport"/>
    <property type="evidence" value="ECO:0007669"/>
    <property type="project" value="InterPro"/>
</dbReference>
<evidence type="ECO:0000313" key="12">
    <source>
        <dbReference type="EMBL" id="TMP30093.1"/>
    </source>
</evidence>
<evidence type="ECO:0000256" key="9">
    <source>
        <dbReference type="ARBA" id="ARBA00023136"/>
    </source>
</evidence>
<name>A0A5S3WQ50_9GAMM</name>
<keyword evidence="9 10" id="KW-0472">Membrane</keyword>
<organism evidence="12 13">
    <name type="scientific">Pseudoalteromonas rubra</name>
    <dbReference type="NCBI Taxonomy" id="43658"/>
    <lineage>
        <taxon>Bacteria</taxon>
        <taxon>Pseudomonadati</taxon>
        <taxon>Pseudomonadota</taxon>
        <taxon>Gammaproteobacteria</taxon>
        <taxon>Alteromonadales</taxon>
        <taxon>Pseudoalteromonadaceae</taxon>
        <taxon>Pseudoalteromonas</taxon>
    </lineage>
</organism>
<keyword evidence="4" id="KW-1003">Cell membrane</keyword>
<gene>
    <name evidence="12" type="primary">secF</name>
    <name evidence="12" type="ORF">CWB99_07085</name>
</gene>
<dbReference type="InterPro" id="IPR022813">
    <property type="entry name" value="SecD/SecF_arch_bac"/>
</dbReference>
<reference evidence="13" key="2">
    <citation type="submission" date="2019-06" db="EMBL/GenBank/DDBJ databases">
        <title>Co-occurence of chitin degradation, pigmentation and bioactivity in marine Pseudoalteromonas.</title>
        <authorList>
            <person name="Sonnenschein E.C."/>
            <person name="Bech P.K."/>
        </authorList>
    </citation>
    <scope>NUCLEOTIDE SEQUENCE [LARGE SCALE GENOMIC DNA]</scope>
    <source>
        <strain evidence="13">S2676</strain>
    </source>
</reference>
<dbReference type="InterPro" id="IPR022645">
    <property type="entry name" value="SecD/SecF_bac"/>
</dbReference>
<dbReference type="PANTHER" id="PTHR30081:SF8">
    <property type="entry name" value="PROTEIN TRANSLOCASE SUBUNIT SECF"/>
    <property type="match status" value="1"/>
</dbReference>
<comment type="caution">
    <text evidence="12">The sequence shown here is derived from an EMBL/GenBank/DDBJ whole genome shotgun (WGS) entry which is preliminary data.</text>
</comment>
<feature type="transmembrane region" description="Helical" evidence="10">
    <location>
        <begin position="218"/>
        <end position="245"/>
    </location>
</feature>
<dbReference type="PANTHER" id="PTHR30081">
    <property type="entry name" value="PROTEIN-EXPORT MEMBRANE PROTEIN SEC"/>
    <property type="match status" value="1"/>
</dbReference>
<feature type="transmembrane region" description="Helical" evidence="10">
    <location>
        <begin position="176"/>
        <end position="197"/>
    </location>
</feature>
<feature type="transmembrane region" description="Helical" evidence="10">
    <location>
        <begin position="251"/>
        <end position="274"/>
    </location>
</feature>
<evidence type="ECO:0000256" key="3">
    <source>
        <dbReference type="ARBA" id="ARBA00022448"/>
    </source>
</evidence>
<dbReference type="NCBIfam" id="TIGR00966">
    <property type="entry name" value="transloc_SecF"/>
    <property type="match status" value="1"/>
</dbReference>
<dbReference type="InterPro" id="IPR048634">
    <property type="entry name" value="SecD_SecF_C"/>
</dbReference>
<dbReference type="InterPro" id="IPR055344">
    <property type="entry name" value="SecD_SecF_C_bact"/>
</dbReference>
<keyword evidence="7 10" id="KW-1133">Transmembrane helix</keyword>
<dbReference type="Gene3D" id="1.20.1640.10">
    <property type="entry name" value="Multidrug efflux transporter AcrB transmembrane domain"/>
    <property type="match status" value="1"/>
</dbReference>
<feature type="domain" description="Protein export membrane protein SecD/SecF C-terminal" evidence="11">
    <location>
        <begin position="105"/>
        <end position="278"/>
    </location>
</feature>
<evidence type="ECO:0000313" key="13">
    <source>
        <dbReference type="Proteomes" id="UP000310249"/>
    </source>
</evidence>
<evidence type="ECO:0000256" key="1">
    <source>
        <dbReference type="ARBA" id="ARBA00004651"/>
    </source>
</evidence>
<dbReference type="PROSITE" id="PS51257">
    <property type="entry name" value="PROKAR_LIPOPROTEIN"/>
    <property type="match status" value="1"/>
</dbReference>
<sequence length="300" mass="32545">MRDLWQTLRTSGLALSLIAMILSCVLISQRGLELGQDFTGGYVTEFQLAQDISGDELQHQLARHVSGEFRLSAQGALHWQVFQPPHNDSPTPLNWHTQLPDNLGVEILDSRFVGAQIGAELIEQGGLALLVSVLAVGLYLIVRFEWRLAVSASLALLHDVLITLVFFAATGMEFDLTVLAALLAIIGYSLNDSIVIGDKVRELVRARPDSTVSNTINVALGSTLGRTAITSLTTLTTIAALWWLGGASLQGFASALFIGVAVGTWSSVFVSATLPQWLGLSHRNYQRTLSEQEKQQLAEP</sequence>
<dbReference type="PRINTS" id="PR01755">
    <property type="entry name" value="SECFTRNLCASE"/>
</dbReference>
<evidence type="ECO:0000256" key="7">
    <source>
        <dbReference type="ARBA" id="ARBA00022989"/>
    </source>
</evidence>
<keyword evidence="5 10" id="KW-0812">Transmembrane</keyword>
<dbReference type="Pfam" id="PF02355">
    <property type="entry name" value="SecD_SecF_C"/>
    <property type="match status" value="1"/>
</dbReference>
<evidence type="ECO:0000256" key="8">
    <source>
        <dbReference type="ARBA" id="ARBA00023010"/>
    </source>
</evidence>
<feature type="transmembrane region" description="Helical" evidence="10">
    <location>
        <begin position="121"/>
        <end position="141"/>
    </location>
</feature>
<proteinExistence type="predicted"/>
<dbReference type="GO" id="GO:0015450">
    <property type="term" value="F:protein-transporting ATPase activity"/>
    <property type="evidence" value="ECO:0007669"/>
    <property type="project" value="InterPro"/>
</dbReference>
<evidence type="ECO:0000259" key="11">
    <source>
        <dbReference type="Pfam" id="PF02355"/>
    </source>
</evidence>
<keyword evidence="8" id="KW-0811">Translocation</keyword>
<evidence type="ECO:0000256" key="2">
    <source>
        <dbReference type="ARBA" id="ARBA00015792"/>
    </source>
</evidence>
<accession>A0A5S3WQ50</accession>
<evidence type="ECO:0000256" key="5">
    <source>
        <dbReference type="ARBA" id="ARBA00022692"/>
    </source>
</evidence>
<dbReference type="Proteomes" id="UP000310249">
    <property type="component" value="Unassembled WGS sequence"/>
</dbReference>
<feature type="transmembrane region" description="Helical" evidence="10">
    <location>
        <begin position="148"/>
        <end position="170"/>
    </location>
</feature>
<dbReference type="InterPro" id="IPR005665">
    <property type="entry name" value="SecF_bac"/>
</dbReference>
<protein>
    <recommendedName>
        <fullName evidence="2">Protein translocase subunit SecF</fullName>
    </recommendedName>
</protein>
<reference evidence="12 13" key="1">
    <citation type="submission" date="2018-01" db="EMBL/GenBank/DDBJ databases">
        <authorList>
            <person name="Paulsen S."/>
            <person name="Gram L.K."/>
        </authorList>
    </citation>
    <scope>NUCLEOTIDE SEQUENCE [LARGE SCALE GENOMIC DNA]</scope>
    <source>
        <strain evidence="12 13">S2676</strain>
    </source>
</reference>
<dbReference type="NCBIfam" id="TIGR00916">
    <property type="entry name" value="2A0604s01"/>
    <property type="match status" value="1"/>
</dbReference>